<gene>
    <name evidence="4" type="ORF">AACH11_11585</name>
</gene>
<dbReference type="InterPro" id="IPR001314">
    <property type="entry name" value="Peptidase_S1A"/>
</dbReference>
<dbReference type="InterPro" id="IPR001254">
    <property type="entry name" value="Trypsin_dom"/>
</dbReference>
<dbReference type="InterPro" id="IPR013424">
    <property type="entry name" value="Ice-binding_C"/>
</dbReference>
<dbReference type="InterPro" id="IPR051333">
    <property type="entry name" value="CLIP_Serine_Protease"/>
</dbReference>
<dbReference type="InterPro" id="IPR009003">
    <property type="entry name" value="Peptidase_S1_PA"/>
</dbReference>
<accession>A0ABU9B9P1</accession>
<dbReference type="EMBL" id="JBBUTF010000009">
    <property type="protein sequence ID" value="MEK8026603.1"/>
    <property type="molecule type" value="Genomic_DNA"/>
</dbReference>
<proteinExistence type="predicted"/>
<reference evidence="4 5" key="1">
    <citation type="submission" date="2024-04" db="EMBL/GenBank/DDBJ databases">
        <title>Novel species of the genus Ideonella isolated from streams.</title>
        <authorList>
            <person name="Lu H."/>
        </authorList>
    </citation>
    <scope>NUCLEOTIDE SEQUENCE [LARGE SCALE GENOMIC DNA]</scope>
    <source>
        <strain evidence="4 5">BYS139W</strain>
    </source>
</reference>
<keyword evidence="2" id="KW-0732">Signal</keyword>
<feature type="region of interest" description="Disordered" evidence="1">
    <location>
        <begin position="1"/>
        <end position="26"/>
    </location>
</feature>
<evidence type="ECO:0000256" key="2">
    <source>
        <dbReference type="SAM" id="SignalP"/>
    </source>
</evidence>
<feature type="chain" id="PRO_5046906763" evidence="2">
    <location>
        <begin position="50"/>
        <end position="347"/>
    </location>
</feature>
<dbReference type="InterPro" id="IPR043504">
    <property type="entry name" value="Peptidase_S1_PA_chymotrypsin"/>
</dbReference>
<dbReference type="EC" id="3.4.21.-" evidence="4"/>
<dbReference type="InterPro" id="IPR018114">
    <property type="entry name" value="TRYPSIN_HIS"/>
</dbReference>
<dbReference type="PRINTS" id="PR00722">
    <property type="entry name" value="CHYMOTRYPSIN"/>
</dbReference>
<organism evidence="4 5">
    <name type="scientific">Pseudaquabacterium rugosum</name>
    <dbReference type="NCBI Taxonomy" id="2984194"/>
    <lineage>
        <taxon>Bacteria</taxon>
        <taxon>Pseudomonadati</taxon>
        <taxon>Pseudomonadota</taxon>
        <taxon>Betaproteobacteria</taxon>
        <taxon>Burkholderiales</taxon>
        <taxon>Sphaerotilaceae</taxon>
        <taxon>Pseudaquabacterium</taxon>
    </lineage>
</organism>
<dbReference type="PROSITE" id="PS50240">
    <property type="entry name" value="TRYPSIN_DOM"/>
    <property type="match status" value="1"/>
</dbReference>
<dbReference type="PANTHER" id="PTHR24260:SF132">
    <property type="entry name" value="PEPTIDASE S1 DOMAIN-CONTAINING PROTEIN"/>
    <property type="match status" value="1"/>
</dbReference>
<dbReference type="SUPFAM" id="SSF50494">
    <property type="entry name" value="Trypsin-like serine proteases"/>
    <property type="match status" value="1"/>
</dbReference>
<keyword evidence="4" id="KW-0378">Hydrolase</keyword>
<dbReference type="Gene3D" id="2.40.10.10">
    <property type="entry name" value="Trypsin-like serine proteases"/>
    <property type="match status" value="1"/>
</dbReference>
<protein>
    <submittedName>
        <fullName evidence="4">Trypsin-like serine protease</fullName>
        <ecNumber evidence="4">3.4.21.-</ecNumber>
    </submittedName>
</protein>
<comment type="caution">
    <text evidence="4">The sequence shown here is derived from an EMBL/GenBank/DDBJ whole genome shotgun (WGS) entry which is preliminary data.</text>
</comment>
<dbReference type="Pfam" id="PF07589">
    <property type="entry name" value="PEP-CTERM"/>
    <property type="match status" value="1"/>
</dbReference>
<feature type="signal peptide" evidence="2">
    <location>
        <begin position="1"/>
        <end position="49"/>
    </location>
</feature>
<dbReference type="SMART" id="SM00020">
    <property type="entry name" value="Tryp_SPc"/>
    <property type="match status" value="1"/>
</dbReference>
<dbReference type="Proteomes" id="UP001368500">
    <property type="component" value="Unassembled WGS sequence"/>
</dbReference>
<dbReference type="PANTHER" id="PTHR24260">
    <property type="match status" value="1"/>
</dbReference>
<feature type="domain" description="Peptidase S1" evidence="3">
    <location>
        <begin position="41"/>
        <end position="313"/>
    </location>
</feature>
<dbReference type="RefSeq" id="WP_341374388.1">
    <property type="nucleotide sequence ID" value="NZ_JBBUTF010000009.1"/>
</dbReference>
<evidence type="ECO:0000256" key="1">
    <source>
        <dbReference type="SAM" id="MobiDB-lite"/>
    </source>
</evidence>
<dbReference type="Pfam" id="PF00089">
    <property type="entry name" value="Trypsin"/>
    <property type="match status" value="1"/>
</dbReference>
<sequence length="347" mass="34635">MHAQYPIPLPFPFQRPSRQPAATPGRARPLALSLGLSLLAALGAPAAHAVTTTSEASAWEQADYSTPSLLDGVASLVTNTGTGCSGSLLAGGGWVLTAAHCVTDDSGAIDVASLSLNFASGTVSASVSSASQIIVASGWTGAVSGGSDLALIQLDTAITTIAGYTVYDGTLSAGQDVLLAGYGYTGSGDSGYTSGTFGTLHWGYNEYDSSYAGSTTGYNLYDFDDGTQTANVLGRRSSSTGLGADEALIAPGDSGGGSFVEVDGQLYLVGVHSFGESASGDVLSGVNSSFGEIAGDSVVTSASVQAWIAEVTAVPEAGTAALWLAGLGLLGGLGRQRRCTAAHTVPA</sequence>
<evidence type="ECO:0000259" key="3">
    <source>
        <dbReference type="PROSITE" id="PS50240"/>
    </source>
</evidence>
<dbReference type="GO" id="GO:0016787">
    <property type="term" value="F:hydrolase activity"/>
    <property type="evidence" value="ECO:0007669"/>
    <property type="project" value="UniProtKB-KW"/>
</dbReference>
<keyword evidence="5" id="KW-1185">Reference proteome</keyword>
<evidence type="ECO:0000313" key="5">
    <source>
        <dbReference type="Proteomes" id="UP001368500"/>
    </source>
</evidence>
<evidence type="ECO:0000313" key="4">
    <source>
        <dbReference type="EMBL" id="MEK8026603.1"/>
    </source>
</evidence>
<dbReference type="PROSITE" id="PS00134">
    <property type="entry name" value="TRYPSIN_HIS"/>
    <property type="match status" value="1"/>
</dbReference>
<name>A0ABU9B9P1_9BURK</name>